<keyword evidence="5" id="KW-1185">Reference proteome</keyword>
<dbReference type="SUPFAM" id="SSF103515">
    <property type="entry name" value="Autotransporter"/>
    <property type="match status" value="1"/>
</dbReference>
<dbReference type="Pfam" id="PF03212">
    <property type="entry name" value="Pertactin"/>
    <property type="match status" value="1"/>
</dbReference>
<dbReference type="Proteomes" id="UP000199698">
    <property type="component" value="Unassembled WGS sequence"/>
</dbReference>
<dbReference type="PANTHER" id="PTHR35037:SF7">
    <property type="entry name" value="AUTOTRANSPORTER"/>
    <property type="match status" value="1"/>
</dbReference>
<dbReference type="GO" id="GO:0019867">
    <property type="term" value="C:outer membrane"/>
    <property type="evidence" value="ECO:0007669"/>
    <property type="project" value="InterPro"/>
</dbReference>
<organism evidence="4 5">
    <name type="scientific">Gilliamella intestini</name>
    <dbReference type="NCBI Taxonomy" id="1798183"/>
    <lineage>
        <taxon>Bacteria</taxon>
        <taxon>Pseudomonadati</taxon>
        <taxon>Pseudomonadota</taxon>
        <taxon>Gammaproteobacteria</taxon>
        <taxon>Orbales</taxon>
        <taxon>Orbaceae</taxon>
        <taxon>Gilliamella</taxon>
    </lineage>
</organism>
<dbReference type="InterPro" id="IPR004899">
    <property type="entry name" value="Pertactin_central"/>
</dbReference>
<dbReference type="InterPro" id="IPR051551">
    <property type="entry name" value="Autotransporter_adhesion"/>
</dbReference>
<dbReference type="AlphaFoldDB" id="A0A1C3Z0L2"/>
<dbReference type="SMART" id="SM00869">
    <property type="entry name" value="Autotransporter"/>
    <property type="match status" value="1"/>
</dbReference>
<gene>
    <name evidence="4" type="ORF">GA0061080_100267</name>
</gene>
<feature type="domain" description="Autotransporter" evidence="3">
    <location>
        <begin position="404"/>
        <end position="668"/>
    </location>
</feature>
<dbReference type="NCBIfam" id="TIGR01414">
    <property type="entry name" value="autotrans_barl"/>
    <property type="match status" value="1"/>
</dbReference>
<evidence type="ECO:0000259" key="3">
    <source>
        <dbReference type="PROSITE" id="PS51208"/>
    </source>
</evidence>
<protein>
    <submittedName>
        <fullName evidence="4">Outer membrane autotransporter barrel domain-containing protein</fullName>
    </submittedName>
</protein>
<dbReference type="Gene3D" id="2.40.128.130">
    <property type="entry name" value="Autotransporter beta-domain"/>
    <property type="match status" value="1"/>
</dbReference>
<sequence>MKNKIILGLTLATPLAVNALELQGTQTYTDEINVPVTHDLNKVNGEITSGIRIFTNSNTVFEKNVTINIQREANRIEDGVTISGIDSFPSTRSTSSTIFNGDLTIHMQGHDSDAISLLGDSTVIVNGKTTLSVSDREWSEAIFISDGNLTLNGESVIDGNILSIENGVLKINNKSIINGDIDASFGGTIILDLASGSKIVGRVSGFGDPDDPDEGNPDTTGIIKMNLAKGASWEITDEDSYLTELSGQGSIKFVNDNSNGNYGELTIENLKGESSFDLRTDIAAEKSDKIIISKSADANRPISAEGTHTLNLTNNGASNTTGKEKLTLVKIDDNATSTAEFKINHDVELGGYQYSLNKEGKDYVLTANPITSSAMASAGFLNSNYLMSYVETQTLLKRLGDMRTSGQFGDVWLRGFSGKLDSFSGGKLSKFDMSYHGFQFGADKQLSEDSPFVVGAFVGQTYGDPNYHKGDGSLKSFNTGLYATYLSNDGFYVDGIAKYARQKNRFKVKDTSNNHVQGTGHTNGLGLSLELGQKFKLNDFYIEPQSQLSYSHQNATSINATNGLKVKLGNYNSLIGRASALFGYEINSDNNNINIYAKTGIVREFNGDTYYKLNTNKESHSFKGNWWNNGVGISAQLNQQHNIYLDLESSPGSRFDLLQANAGYRFSF</sequence>
<dbReference type="InterPro" id="IPR006315">
    <property type="entry name" value="OM_autotransptr_brl_dom"/>
</dbReference>
<feature type="chain" id="PRO_5008687882" evidence="2">
    <location>
        <begin position="20"/>
        <end position="668"/>
    </location>
</feature>
<dbReference type="RefSeq" id="WP_091119456.1">
    <property type="nucleotide sequence ID" value="NZ_FMBA01000002.1"/>
</dbReference>
<dbReference type="InterPro" id="IPR005546">
    <property type="entry name" value="Autotransporte_beta"/>
</dbReference>
<dbReference type="STRING" id="1798183.GA0061080_100267"/>
<evidence type="ECO:0000313" key="4">
    <source>
        <dbReference type="EMBL" id="SCB75800.1"/>
    </source>
</evidence>
<dbReference type="OrthoDB" id="7052171at2"/>
<accession>A0A1C3Z0L2</accession>
<dbReference type="Gene3D" id="2.160.20.20">
    <property type="match status" value="1"/>
</dbReference>
<dbReference type="PROSITE" id="PS51208">
    <property type="entry name" value="AUTOTRANSPORTER"/>
    <property type="match status" value="1"/>
</dbReference>
<evidence type="ECO:0000256" key="2">
    <source>
        <dbReference type="SAM" id="SignalP"/>
    </source>
</evidence>
<dbReference type="InterPro" id="IPR036709">
    <property type="entry name" value="Autotransporte_beta_dom_sf"/>
</dbReference>
<proteinExistence type="predicted"/>
<dbReference type="EMBL" id="FMBA01000002">
    <property type="protein sequence ID" value="SCB75800.1"/>
    <property type="molecule type" value="Genomic_DNA"/>
</dbReference>
<evidence type="ECO:0000313" key="5">
    <source>
        <dbReference type="Proteomes" id="UP000199698"/>
    </source>
</evidence>
<dbReference type="Pfam" id="PF03797">
    <property type="entry name" value="Autotransporter"/>
    <property type="match status" value="1"/>
</dbReference>
<dbReference type="InterPro" id="IPR003991">
    <property type="entry name" value="Pertactin_virulence_factor"/>
</dbReference>
<dbReference type="PANTHER" id="PTHR35037">
    <property type="entry name" value="C-TERMINAL REGION OF AIDA-LIKE PROTEIN"/>
    <property type="match status" value="1"/>
</dbReference>
<name>A0A1C3Z0L2_9GAMM</name>
<reference evidence="5" key="1">
    <citation type="submission" date="2016-08" db="EMBL/GenBank/DDBJ databases">
        <authorList>
            <person name="Varghese N."/>
            <person name="Submissions Spin"/>
        </authorList>
    </citation>
    <scope>NUCLEOTIDE SEQUENCE [LARGE SCALE GENOMIC DNA]</scope>
    <source>
        <strain evidence="5">R-53144</strain>
    </source>
</reference>
<dbReference type="SUPFAM" id="SSF51126">
    <property type="entry name" value="Pectin lyase-like"/>
    <property type="match status" value="1"/>
</dbReference>
<dbReference type="InterPro" id="IPR012332">
    <property type="entry name" value="Autotransporter_pectin_lyase_C"/>
</dbReference>
<keyword evidence="1 2" id="KW-0732">Signal</keyword>
<dbReference type="InterPro" id="IPR011050">
    <property type="entry name" value="Pectin_lyase_fold/virulence"/>
</dbReference>
<dbReference type="PRINTS" id="PR01484">
    <property type="entry name" value="PRTACTNFAMLY"/>
</dbReference>
<feature type="signal peptide" evidence="2">
    <location>
        <begin position="1"/>
        <end position="19"/>
    </location>
</feature>
<evidence type="ECO:0000256" key="1">
    <source>
        <dbReference type="ARBA" id="ARBA00022729"/>
    </source>
</evidence>